<dbReference type="Pfam" id="PF00335">
    <property type="entry name" value="Tetraspanin"/>
    <property type="match status" value="1"/>
</dbReference>
<feature type="transmembrane region" description="Helical" evidence="6">
    <location>
        <begin position="188"/>
        <end position="204"/>
    </location>
</feature>
<reference evidence="7" key="1">
    <citation type="submission" date="2021-10" db="EMBL/GenBank/DDBJ databases">
        <title>Melipona bicolor Genome sequencing and assembly.</title>
        <authorList>
            <person name="Araujo N.S."/>
            <person name="Arias M.C."/>
        </authorList>
    </citation>
    <scope>NUCLEOTIDE SEQUENCE</scope>
    <source>
        <strain evidence="7">USP_2M_L1-L4_2017</strain>
        <tissue evidence="7">Whole body</tissue>
    </source>
</reference>
<dbReference type="GO" id="GO:0016020">
    <property type="term" value="C:membrane"/>
    <property type="evidence" value="ECO:0007669"/>
    <property type="project" value="UniProtKB-SubCell"/>
</dbReference>
<evidence type="ECO:0000313" key="7">
    <source>
        <dbReference type="EMBL" id="KAK1121685.1"/>
    </source>
</evidence>
<dbReference type="InterPro" id="IPR018499">
    <property type="entry name" value="Tetraspanin/Peripherin"/>
</dbReference>
<keyword evidence="2 6" id="KW-0812">Transmembrane</keyword>
<dbReference type="Gene3D" id="1.10.1450.10">
    <property type="entry name" value="Tetraspanin"/>
    <property type="match status" value="1"/>
</dbReference>
<feature type="compositionally biased region" description="Basic and acidic residues" evidence="5">
    <location>
        <begin position="10"/>
        <end position="19"/>
    </location>
</feature>
<feature type="compositionally biased region" description="Acidic residues" evidence="5">
    <location>
        <begin position="20"/>
        <end position="32"/>
    </location>
</feature>
<dbReference type="CDD" id="cd03127">
    <property type="entry name" value="tetraspanin_LEL"/>
    <property type="match status" value="1"/>
</dbReference>
<evidence type="ECO:0000256" key="6">
    <source>
        <dbReference type="SAM" id="Phobius"/>
    </source>
</evidence>
<dbReference type="Proteomes" id="UP001177670">
    <property type="component" value="Unassembled WGS sequence"/>
</dbReference>
<dbReference type="AlphaFoldDB" id="A0AA40FM99"/>
<evidence type="ECO:0000256" key="5">
    <source>
        <dbReference type="SAM" id="MobiDB-lite"/>
    </source>
</evidence>
<keyword evidence="3 6" id="KW-1133">Transmembrane helix</keyword>
<sequence length="205" mass="23619">MNWNKFFTRTPDHEEHANEETTETEDDEDVTDSTETVSTGDKKSHFFGMDFHKFSHNHLSQRCIKLVFLTINIAIFYALCCLTLLCVIFVSAILSFWIFEEIIRRIQIDMSATIEGYHSSLSSKEAWDNTHRYLKCCGIKSAKDWLKYRVEIPTSCCSRSIEECLRMTEAVAYTSGCLKNAVLLLKSHIHTISMTVLLIFLIIVS</sequence>
<name>A0AA40FM99_9HYME</name>
<organism evidence="7 8">
    <name type="scientific">Melipona bicolor</name>
    <dbReference type="NCBI Taxonomy" id="60889"/>
    <lineage>
        <taxon>Eukaryota</taxon>
        <taxon>Metazoa</taxon>
        <taxon>Ecdysozoa</taxon>
        <taxon>Arthropoda</taxon>
        <taxon>Hexapoda</taxon>
        <taxon>Insecta</taxon>
        <taxon>Pterygota</taxon>
        <taxon>Neoptera</taxon>
        <taxon>Endopterygota</taxon>
        <taxon>Hymenoptera</taxon>
        <taxon>Apocrita</taxon>
        <taxon>Aculeata</taxon>
        <taxon>Apoidea</taxon>
        <taxon>Anthophila</taxon>
        <taxon>Apidae</taxon>
        <taxon>Melipona</taxon>
    </lineage>
</organism>
<proteinExistence type="predicted"/>
<accession>A0AA40FM99</accession>
<evidence type="ECO:0000256" key="1">
    <source>
        <dbReference type="ARBA" id="ARBA00004141"/>
    </source>
</evidence>
<evidence type="ECO:0000256" key="4">
    <source>
        <dbReference type="ARBA" id="ARBA00023136"/>
    </source>
</evidence>
<gene>
    <name evidence="7" type="ORF">K0M31_009996</name>
</gene>
<keyword evidence="4 6" id="KW-0472">Membrane</keyword>
<evidence type="ECO:0000313" key="8">
    <source>
        <dbReference type="Proteomes" id="UP001177670"/>
    </source>
</evidence>
<feature type="region of interest" description="Disordered" evidence="5">
    <location>
        <begin position="1"/>
        <end position="39"/>
    </location>
</feature>
<comment type="caution">
    <text evidence="7">The sequence shown here is derived from an EMBL/GenBank/DDBJ whole genome shotgun (WGS) entry which is preliminary data.</text>
</comment>
<dbReference type="SUPFAM" id="SSF48652">
    <property type="entry name" value="Tetraspanin"/>
    <property type="match status" value="1"/>
</dbReference>
<protein>
    <recommendedName>
        <fullName evidence="9">Leukocyte surface antigen CD53</fullName>
    </recommendedName>
</protein>
<evidence type="ECO:0008006" key="9">
    <source>
        <dbReference type="Google" id="ProtNLM"/>
    </source>
</evidence>
<keyword evidence="8" id="KW-1185">Reference proteome</keyword>
<feature type="transmembrane region" description="Helical" evidence="6">
    <location>
        <begin position="66"/>
        <end position="99"/>
    </location>
</feature>
<evidence type="ECO:0000256" key="3">
    <source>
        <dbReference type="ARBA" id="ARBA00022989"/>
    </source>
</evidence>
<dbReference type="EMBL" id="JAHYIQ010000025">
    <property type="protein sequence ID" value="KAK1121685.1"/>
    <property type="molecule type" value="Genomic_DNA"/>
</dbReference>
<comment type="subcellular location">
    <subcellularLocation>
        <location evidence="1">Membrane</location>
        <topology evidence="1">Multi-pass membrane protein</topology>
    </subcellularLocation>
</comment>
<evidence type="ECO:0000256" key="2">
    <source>
        <dbReference type="ARBA" id="ARBA00022692"/>
    </source>
</evidence>
<dbReference type="InterPro" id="IPR008952">
    <property type="entry name" value="Tetraspanin_EC2_sf"/>
</dbReference>